<accession>A0A2S8SCB5</accession>
<evidence type="ECO:0000313" key="2">
    <source>
        <dbReference type="EMBL" id="PQV58465.1"/>
    </source>
</evidence>
<evidence type="ECO:0000313" key="3">
    <source>
        <dbReference type="Proteomes" id="UP000238338"/>
    </source>
</evidence>
<proteinExistence type="predicted"/>
<evidence type="ECO:0000256" key="1">
    <source>
        <dbReference type="SAM" id="SignalP"/>
    </source>
</evidence>
<dbReference type="OrthoDB" id="6679728at2"/>
<gene>
    <name evidence="2" type="ORF">LX70_00277</name>
</gene>
<feature type="chain" id="PRO_5015692622" evidence="1">
    <location>
        <begin position="21"/>
        <end position="348"/>
    </location>
</feature>
<reference evidence="2 3" key="1">
    <citation type="submission" date="2018-02" db="EMBL/GenBank/DDBJ databases">
        <title>Genomic Encyclopedia of Archaeal and Bacterial Type Strains, Phase II (KMG-II): from individual species to whole genera.</title>
        <authorList>
            <person name="Goeker M."/>
        </authorList>
    </citation>
    <scope>NUCLEOTIDE SEQUENCE [LARGE SCALE GENOMIC DNA]</scope>
    <source>
        <strain evidence="2 3">DSM 18921</strain>
    </source>
</reference>
<dbReference type="SUPFAM" id="SSF56935">
    <property type="entry name" value="Porins"/>
    <property type="match status" value="1"/>
</dbReference>
<dbReference type="Proteomes" id="UP000238338">
    <property type="component" value="Unassembled WGS sequence"/>
</dbReference>
<dbReference type="Gene3D" id="2.40.160.60">
    <property type="entry name" value="Outer membrane protein transport protein (OMPP1/FadL/TodX)"/>
    <property type="match status" value="1"/>
</dbReference>
<feature type="signal peptide" evidence="1">
    <location>
        <begin position="1"/>
        <end position="20"/>
    </location>
</feature>
<name>A0A2S8SCB5_9RHOB</name>
<sequence>MGRVLTTASILALGAGSALAGGIERSNQSVAPLFKSGNYMEFSLGSFQPSVSGVFMGAVSSGDMAGDYVTYSFAYKRALSDQLDMAVIVDQPIGADVSYPTGTGYPFTGATAEVKSTAVTGLLRYRFPSNFSAYGGLRLQSTDASLNLPSGGGPYALSVDRQNDLGYVLGVAYEKPDIALRVSLTYNSAITHTFTDNSANPFDVEIPQSVHLEFQTGIAKDTLLFGSVKWREWTRFNIAPPEYPANPLADGKSNVLTYTLGLGRKFNENWSGAVVLGYEPKAGVPVGNLAPTDGYKSIALAATYKVDNVEITGAVSYYDIGDATTTSIGSQFKGNDGIGVGIRVGYTF</sequence>
<organism evidence="2 3">
    <name type="scientific">Albidovulum denitrificans</name>
    <dbReference type="NCBI Taxonomy" id="404881"/>
    <lineage>
        <taxon>Bacteria</taxon>
        <taxon>Pseudomonadati</taxon>
        <taxon>Pseudomonadota</taxon>
        <taxon>Alphaproteobacteria</taxon>
        <taxon>Rhodobacterales</taxon>
        <taxon>Paracoccaceae</taxon>
        <taxon>Albidovulum</taxon>
    </lineage>
</organism>
<dbReference type="EMBL" id="PVEP01000001">
    <property type="protein sequence ID" value="PQV58465.1"/>
    <property type="molecule type" value="Genomic_DNA"/>
</dbReference>
<protein>
    <submittedName>
        <fullName evidence="2">Long-subunit fatty acid transport protein</fullName>
    </submittedName>
</protein>
<comment type="caution">
    <text evidence="2">The sequence shown here is derived from an EMBL/GenBank/DDBJ whole genome shotgun (WGS) entry which is preliminary data.</text>
</comment>
<keyword evidence="1" id="KW-0732">Signal</keyword>
<dbReference type="RefSeq" id="WP_105512743.1">
    <property type="nucleotide sequence ID" value="NZ_PVEP01000001.1"/>
</dbReference>
<keyword evidence="3" id="KW-1185">Reference proteome</keyword>
<dbReference type="AlphaFoldDB" id="A0A2S8SCB5"/>